<evidence type="ECO:0008006" key="3">
    <source>
        <dbReference type="Google" id="ProtNLM"/>
    </source>
</evidence>
<evidence type="ECO:0000256" key="1">
    <source>
        <dbReference type="SAM" id="MobiDB-lite"/>
    </source>
</evidence>
<dbReference type="InterPro" id="IPR029055">
    <property type="entry name" value="Ntn_hydrolases_N"/>
</dbReference>
<name>A0A3B0X4S8_9ZZZZ</name>
<organism evidence="2">
    <name type="scientific">hydrothermal vent metagenome</name>
    <dbReference type="NCBI Taxonomy" id="652676"/>
    <lineage>
        <taxon>unclassified sequences</taxon>
        <taxon>metagenomes</taxon>
        <taxon>ecological metagenomes</taxon>
    </lineage>
</organism>
<dbReference type="AlphaFoldDB" id="A0A3B0X4S8"/>
<reference evidence="2" key="1">
    <citation type="submission" date="2018-06" db="EMBL/GenBank/DDBJ databases">
        <authorList>
            <person name="Zhirakovskaya E."/>
        </authorList>
    </citation>
    <scope>NUCLEOTIDE SEQUENCE</scope>
</reference>
<dbReference type="Gene3D" id="3.60.20.10">
    <property type="entry name" value="Glutamine Phosphoribosylpyrophosphate, subunit 1, domain 1"/>
    <property type="match status" value="1"/>
</dbReference>
<feature type="compositionally biased region" description="Basic residues" evidence="1">
    <location>
        <begin position="198"/>
        <end position="217"/>
    </location>
</feature>
<sequence>MSTVVVAMKAGKVCIAADSLTSFGDLKLSSKYDAAHDKILRHDENYLGIVGSAAHQLVLESVFASKKIIDSKIEIDLSSRISIFESFRALHPLLKEKYFLNAKDEDDDPYESTQIDALIANPFGIFGVHSLREVTQYKKFWAIGSGAEYALGAMHAVFDKAATAKEIAHAGVAAGAEFNNASAMPLSSYVIELQKSKGTQKPKASRKKTSKTKSKKK</sequence>
<proteinExistence type="predicted"/>
<dbReference type="SUPFAM" id="SSF56235">
    <property type="entry name" value="N-terminal nucleophile aminohydrolases (Ntn hydrolases)"/>
    <property type="match status" value="1"/>
</dbReference>
<protein>
    <recommendedName>
        <fullName evidence="3">MFS transporter</fullName>
    </recommendedName>
</protein>
<dbReference type="EMBL" id="UOFE01000009">
    <property type="protein sequence ID" value="VAW50914.1"/>
    <property type="molecule type" value="Genomic_DNA"/>
</dbReference>
<accession>A0A3B0X4S8</accession>
<evidence type="ECO:0000313" key="2">
    <source>
        <dbReference type="EMBL" id="VAW50914.1"/>
    </source>
</evidence>
<feature type="region of interest" description="Disordered" evidence="1">
    <location>
        <begin position="194"/>
        <end position="217"/>
    </location>
</feature>
<gene>
    <name evidence="2" type="ORF">MNBD_GAMMA05-1422</name>
</gene>